<organism evidence="2 3">
    <name type="scientific">Streptomyces pseudovenezuelae</name>
    <dbReference type="NCBI Taxonomy" id="67350"/>
    <lineage>
        <taxon>Bacteria</taxon>
        <taxon>Bacillati</taxon>
        <taxon>Actinomycetota</taxon>
        <taxon>Actinomycetes</taxon>
        <taxon>Kitasatosporales</taxon>
        <taxon>Streptomycetaceae</taxon>
        <taxon>Streptomyces</taxon>
        <taxon>Streptomyces aurantiacus group</taxon>
    </lineage>
</organism>
<reference evidence="2 3" key="1">
    <citation type="submission" date="2023-04" db="EMBL/GenBank/DDBJ databases">
        <title>Forest soil microbial communities from Buena Vista Peninsula, Colon Province, Panama.</title>
        <authorList>
            <person name="Bouskill N."/>
        </authorList>
    </citation>
    <scope>NUCLEOTIDE SEQUENCE [LARGE SCALE GENOMIC DNA]</scope>
    <source>
        <strain evidence="2 3">GGS1</strain>
    </source>
</reference>
<feature type="region of interest" description="Disordered" evidence="1">
    <location>
        <begin position="1"/>
        <end position="51"/>
    </location>
</feature>
<name>A0ABT6LQF5_9ACTN</name>
<sequence length="81" mass="8366">MRQGGEQDEQSPVERPHPRRAVSHATPDAVLGPGARLPAGAAVPGGGGTRIGDLGVEVRRLPVVELEELDAAAVVVVEEGR</sequence>
<protein>
    <submittedName>
        <fullName evidence="2">Uncharacterized protein</fullName>
    </submittedName>
</protein>
<dbReference type="Proteomes" id="UP001160499">
    <property type="component" value="Unassembled WGS sequence"/>
</dbReference>
<comment type="caution">
    <text evidence="2">The sequence shown here is derived from an EMBL/GenBank/DDBJ whole genome shotgun (WGS) entry which is preliminary data.</text>
</comment>
<evidence type="ECO:0000256" key="1">
    <source>
        <dbReference type="SAM" id="MobiDB-lite"/>
    </source>
</evidence>
<proteinExistence type="predicted"/>
<evidence type="ECO:0000313" key="3">
    <source>
        <dbReference type="Proteomes" id="UP001160499"/>
    </source>
</evidence>
<evidence type="ECO:0000313" key="2">
    <source>
        <dbReference type="EMBL" id="MDH6218555.1"/>
    </source>
</evidence>
<feature type="compositionally biased region" description="Low complexity" evidence="1">
    <location>
        <begin position="29"/>
        <end position="42"/>
    </location>
</feature>
<feature type="compositionally biased region" description="Acidic residues" evidence="1">
    <location>
        <begin position="1"/>
        <end position="11"/>
    </location>
</feature>
<gene>
    <name evidence="2" type="ORF">M2283_005887</name>
</gene>
<accession>A0ABT6LQF5</accession>
<dbReference type="EMBL" id="JARXVH010000009">
    <property type="protein sequence ID" value="MDH6218555.1"/>
    <property type="molecule type" value="Genomic_DNA"/>
</dbReference>
<keyword evidence="3" id="KW-1185">Reference proteome</keyword>